<keyword evidence="2" id="KW-1185">Reference proteome</keyword>
<protein>
    <submittedName>
        <fullName evidence="1">Uncharacterized protein</fullName>
    </submittedName>
</protein>
<accession>A0A316D4K9</accession>
<dbReference type="RefSeq" id="WP_109691225.1">
    <property type="nucleotide sequence ID" value="NZ_QGGL01000025.1"/>
</dbReference>
<reference evidence="1 2" key="1">
    <citation type="submission" date="2018-05" db="EMBL/GenBank/DDBJ databases">
        <title>Genomic Encyclopedia of Type Strains, Phase IV (KMG-IV): sequencing the most valuable type-strain genomes for metagenomic binning, comparative biology and taxonomic classification.</title>
        <authorList>
            <person name="Goeker M."/>
        </authorList>
    </citation>
    <scope>NUCLEOTIDE SEQUENCE [LARGE SCALE GENOMIC DNA]</scope>
    <source>
        <strain evidence="1 2">DSM 18773</strain>
    </source>
</reference>
<sequence length="75" mass="8718">MSGNRFDVTFIRGPRDVAPWTQAARRLNLLTNSPQNDEDALRARSAYSEKRVGFRSERFPNAIYQEKGRDRKCTK</sequence>
<name>A0A316D4K9_9BACL</name>
<proteinExistence type="predicted"/>
<comment type="caution">
    <text evidence="1">The sequence shown here is derived from an EMBL/GenBank/DDBJ whole genome shotgun (WGS) entry which is preliminary data.</text>
</comment>
<organism evidence="1 2">
    <name type="scientific">Tumebacillus permanentifrigoris</name>
    <dbReference type="NCBI Taxonomy" id="378543"/>
    <lineage>
        <taxon>Bacteria</taxon>
        <taxon>Bacillati</taxon>
        <taxon>Bacillota</taxon>
        <taxon>Bacilli</taxon>
        <taxon>Bacillales</taxon>
        <taxon>Alicyclobacillaceae</taxon>
        <taxon>Tumebacillus</taxon>
    </lineage>
</organism>
<gene>
    <name evidence="1" type="ORF">C7459_12532</name>
</gene>
<evidence type="ECO:0000313" key="2">
    <source>
        <dbReference type="Proteomes" id="UP000245634"/>
    </source>
</evidence>
<dbReference type="OrthoDB" id="2382150at2"/>
<evidence type="ECO:0000313" key="1">
    <source>
        <dbReference type="EMBL" id="PWK05210.1"/>
    </source>
</evidence>
<dbReference type="AlphaFoldDB" id="A0A316D4K9"/>
<dbReference type="EMBL" id="QGGL01000025">
    <property type="protein sequence ID" value="PWK05210.1"/>
    <property type="molecule type" value="Genomic_DNA"/>
</dbReference>
<dbReference type="Proteomes" id="UP000245634">
    <property type="component" value="Unassembled WGS sequence"/>
</dbReference>